<name>A0ABT5Y5U3_9GAMM</name>
<protein>
    <submittedName>
        <fullName evidence="3">Class I SAM-dependent methyltransferase</fullName>
        <ecNumber evidence="3">2.1.1.-</ecNumber>
    </submittedName>
</protein>
<dbReference type="Gene3D" id="3.40.50.150">
    <property type="entry name" value="Vaccinia Virus protein VP39"/>
    <property type="match status" value="1"/>
</dbReference>
<keyword evidence="4" id="KW-1185">Reference proteome</keyword>
<dbReference type="GO" id="GO:0032259">
    <property type="term" value="P:methylation"/>
    <property type="evidence" value="ECO:0007669"/>
    <property type="project" value="UniProtKB-KW"/>
</dbReference>
<evidence type="ECO:0000313" key="3">
    <source>
        <dbReference type="EMBL" id="MDF0749055.1"/>
    </source>
</evidence>
<dbReference type="GO" id="GO:0008168">
    <property type="term" value="F:methyltransferase activity"/>
    <property type="evidence" value="ECO:0007669"/>
    <property type="project" value="UniProtKB-KW"/>
</dbReference>
<evidence type="ECO:0000313" key="4">
    <source>
        <dbReference type="Proteomes" id="UP001143391"/>
    </source>
</evidence>
<keyword evidence="1 3" id="KW-0489">Methyltransferase</keyword>
<comment type="caution">
    <text evidence="3">The sequence shown here is derived from an EMBL/GenBank/DDBJ whole genome shotgun (WGS) entry which is preliminary data.</text>
</comment>
<keyword evidence="2 3" id="KW-0808">Transferase</keyword>
<reference evidence="3" key="1">
    <citation type="submission" date="2022-07" db="EMBL/GenBank/DDBJ databases">
        <title>Marinobacter iranensis a new bacterium isolate from a hipersaline lake in Iran.</title>
        <authorList>
            <person name="Mohammad A.M.A."/>
            <person name="Cristina S.-P."/>
            <person name="Antonio V."/>
        </authorList>
    </citation>
    <scope>NUCLEOTIDE SEQUENCE</scope>
    <source>
        <strain evidence="3">71-i</strain>
    </source>
</reference>
<dbReference type="RefSeq" id="WP_275704539.1">
    <property type="nucleotide sequence ID" value="NZ_JANCMW010000001.1"/>
</dbReference>
<organism evidence="3 4">
    <name type="scientific">Marinobacter iranensis</name>
    <dbReference type="NCBI Taxonomy" id="2962607"/>
    <lineage>
        <taxon>Bacteria</taxon>
        <taxon>Pseudomonadati</taxon>
        <taxon>Pseudomonadota</taxon>
        <taxon>Gammaproteobacteria</taxon>
        <taxon>Pseudomonadales</taxon>
        <taxon>Marinobacteraceae</taxon>
        <taxon>Marinobacter</taxon>
    </lineage>
</organism>
<evidence type="ECO:0000256" key="1">
    <source>
        <dbReference type="ARBA" id="ARBA00022603"/>
    </source>
</evidence>
<dbReference type="SUPFAM" id="SSF53335">
    <property type="entry name" value="S-adenosyl-L-methionine-dependent methyltransferases"/>
    <property type="match status" value="1"/>
</dbReference>
<evidence type="ECO:0000256" key="2">
    <source>
        <dbReference type="ARBA" id="ARBA00022679"/>
    </source>
</evidence>
<gene>
    <name evidence="3" type="ORF">NLU14_02295</name>
</gene>
<dbReference type="InterPro" id="IPR007213">
    <property type="entry name" value="Ppm1/Ppm2/Tcmp"/>
</dbReference>
<proteinExistence type="predicted"/>
<dbReference type="InterPro" id="IPR029063">
    <property type="entry name" value="SAM-dependent_MTases_sf"/>
</dbReference>
<dbReference type="EC" id="2.1.1.-" evidence="3"/>
<sequence length="291" mass="32261">MRTTPSDSRPEQVTDSSGISFTALYTGAVWHRHGLSDDVLATDQGRWLYHLMTPFEAGSKALIGGNIRTFLLQRHLIIDHLVEQALERGVTQVLEIACGMSPRGIRLRDRYPHLHMVEADLPDMATRKAARLLVAGRLGDQHQVMPIDILATSGEQSMEAVVARAFDNNAPMVVVTEGLTSYFSLPVMSEFWKRLARLMQERPGSAYLSESYLMPGQPLLRGSLKALGGLLGSVTRSDVSFHFLNDQQGAEHFTACGFPSVAVHNPANFYGRLPIPESRHDPMVRVIEAWS</sequence>
<dbReference type="PANTHER" id="PTHR43619:SF2">
    <property type="entry name" value="S-ADENOSYL-L-METHIONINE-DEPENDENT METHYLTRANSFERASES SUPERFAMILY PROTEIN"/>
    <property type="match status" value="1"/>
</dbReference>
<dbReference type="Proteomes" id="UP001143391">
    <property type="component" value="Unassembled WGS sequence"/>
</dbReference>
<dbReference type="EMBL" id="JANCMW010000001">
    <property type="protein sequence ID" value="MDF0749055.1"/>
    <property type="molecule type" value="Genomic_DNA"/>
</dbReference>
<dbReference type="PANTHER" id="PTHR43619">
    <property type="entry name" value="S-ADENOSYL-L-METHIONINE-DEPENDENT METHYLTRANSFERASE YKTD-RELATED"/>
    <property type="match status" value="1"/>
</dbReference>
<accession>A0ABT5Y5U3</accession>
<dbReference type="Pfam" id="PF04072">
    <property type="entry name" value="LCM"/>
    <property type="match status" value="1"/>
</dbReference>